<evidence type="ECO:0000256" key="5">
    <source>
        <dbReference type="SAM" id="Coils"/>
    </source>
</evidence>
<organism evidence="9 10">
    <name type="scientific">Quercus lobata</name>
    <name type="common">Valley oak</name>
    <dbReference type="NCBI Taxonomy" id="97700"/>
    <lineage>
        <taxon>Eukaryota</taxon>
        <taxon>Viridiplantae</taxon>
        <taxon>Streptophyta</taxon>
        <taxon>Embryophyta</taxon>
        <taxon>Tracheophyta</taxon>
        <taxon>Spermatophyta</taxon>
        <taxon>Magnoliopsida</taxon>
        <taxon>eudicotyledons</taxon>
        <taxon>Gunneridae</taxon>
        <taxon>Pentapetalae</taxon>
        <taxon>rosids</taxon>
        <taxon>fabids</taxon>
        <taxon>Fagales</taxon>
        <taxon>Fagaceae</taxon>
        <taxon>Quercus</taxon>
    </lineage>
</organism>
<dbReference type="PANTHER" id="PTHR24007">
    <property type="entry name" value="BRCA1-ASSOCIATED PROTEIN"/>
    <property type="match status" value="1"/>
</dbReference>
<dbReference type="AlphaFoldDB" id="A0A7N2L1V0"/>
<feature type="coiled-coil region" evidence="5">
    <location>
        <begin position="438"/>
        <end position="486"/>
    </location>
</feature>
<evidence type="ECO:0000259" key="7">
    <source>
        <dbReference type="PROSITE" id="PS50089"/>
    </source>
</evidence>
<keyword evidence="10" id="KW-1185">Reference proteome</keyword>
<keyword evidence="5" id="KW-0175">Coiled coil</keyword>
<dbReference type="GO" id="GO:0016567">
    <property type="term" value="P:protein ubiquitination"/>
    <property type="evidence" value="ECO:0007669"/>
    <property type="project" value="TreeGrafter"/>
</dbReference>
<evidence type="ECO:0000256" key="1">
    <source>
        <dbReference type="ARBA" id="ARBA00022723"/>
    </source>
</evidence>
<dbReference type="InterPro" id="IPR013083">
    <property type="entry name" value="Znf_RING/FYVE/PHD"/>
</dbReference>
<evidence type="ECO:0000256" key="6">
    <source>
        <dbReference type="SAM" id="MobiDB-lite"/>
    </source>
</evidence>
<evidence type="ECO:0000313" key="10">
    <source>
        <dbReference type="Proteomes" id="UP000594261"/>
    </source>
</evidence>
<dbReference type="PANTHER" id="PTHR24007:SF10">
    <property type="entry name" value="BRAP2 RING ZNF UBP DOMAIN-CONTAINING PROTEIN 1"/>
    <property type="match status" value="1"/>
</dbReference>
<dbReference type="CDD" id="cd16457">
    <property type="entry name" value="RING-H2_BRAP2"/>
    <property type="match status" value="1"/>
</dbReference>
<dbReference type="Proteomes" id="UP000594261">
    <property type="component" value="Chromosome 2"/>
</dbReference>
<evidence type="ECO:0008006" key="11">
    <source>
        <dbReference type="Google" id="ProtNLM"/>
    </source>
</evidence>
<dbReference type="InterPro" id="IPR001607">
    <property type="entry name" value="Znf_UBP"/>
</dbReference>
<dbReference type="GO" id="GO:0008270">
    <property type="term" value="F:zinc ion binding"/>
    <property type="evidence" value="ECO:0007669"/>
    <property type="project" value="UniProtKB-KW"/>
</dbReference>
<dbReference type="Pfam" id="PF07576">
    <property type="entry name" value="BRAP2"/>
    <property type="match status" value="1"/>
</dbReference>
<dbReference type="PROSITE" id="PS50089">
    <property type="entry name" value="ZF_RING_2"/>
    <property type="match status" value="1"/>
</dbReference>
<dbReference type="Gramene" id="QL02p089560:mrna">
    <property type="protein sequence ID" value="QL02p089560:mrna"/>
    <property type="gene ID" value="QL02p089560"/>
</dbReference>
<evidence type="ECO:0000259" key="8">
    <source>
        <dbReference type="PROSITE" id="PS50271"/>
    </source>
</evidence>
<feature type="region of interest" description="Disordered" evidence="6">
    <location>
        <begin position="520"/>
        <end position="555"/>
    </location>
</feature>
<dbReference type="EnsemblPlants" id="QL02p089560:mrna">
    <property type="protein sequence ID" value="QL02p089560:mrna"/>
    <property type="gene ID" value="QL02p089560"/>
</dbReference>
<feature type="compositionally biased region" description="Low complexity" evidence="6">
    <location>
        <begin position="20"/>
        <end position="30"/>
    </location>
</feature>
<dbReference type="SMART" id="SM00290">
    <property type="entry name" value="ZnF_UBP"/>
    <property type="match status" value="1"/>
</dbReference>
<dbReference type="GO" id="GO:0061630">
    <property type="term" value="F:ubiquitin protein ligase activity"/>
    <property type="evidence" value="ECO:0007669"/>
    <property type="project" value="TreeGrafter"/>
</dbReference>
<evidence type="ECO:0000256" key="4">
    <source>
        <dbReference type="PROSITE-ProRule" id="PRU00502"/>
    </source>
</evidence>
<name>A0A7N2L1V0_QUELO</name>
<feature type="domain" description="UBP-type" evidence="8">
    <location>
        <begin position="272"/>
        <end position="369"/>
    </location>
</feature>
<dbReference type="SUPFAM" id="SSF57850">
    <property type="entry name" value="RING/U-box"/>
    <property type="match status" value="2"/>
</dbReference>
<feature type="compositionally biased region" description="Basic residues" evidence="6">
    <location>
        <begin position="545"/>
        <end position="555"/>
    </location>
</feature>
<dbReference type="InParanoid" id="A0A7N2L1V0"/>
<dbReference type="PROSITE" id="PS50271">
    <property type="entry name" value="ZF_UBP"/>
    <property type="match status" value="1"/>
</dbReference>
<keyword evidence="1" id="KW-0479">Metal-binding</keyword>
<dbReference type="InterPro" id="IPR011422">
    <property type="entry name" value="BRAP2/ETP1_RRM"/>
</dbReference>
<evidence type="ECO:0000256" key="3">
    <source>
        <dbReference type="ARBA" id="ARBA00022833"/>
    </source>
</evidence>
<dbReference type="GO" id="GO:0005737">
    <property type="term" value="C:cytoplasm"/>
    <property type="evidence" value="ECO:0007669"/>
    <property type="project" value="TreeGrafter"/>
</dbReference>
<dbReference type="FunCoup" id="A0A7N2L1V0">
    <property type="interactions" value="3552"/>
</dbReference>
<keyword evidence="2 4" id="KW-0863">Zinc-finger</keyword>
<evidence type="ECO:0000313" key="9">
    <source>
        <dbReference type="EnsemblPlants" id="QL02p089560:mrna"/>
    </source>
</evidence>
<dbReference type="InterPro" id="IPR001841">
    <property type="entry name" value="Znf_RING"/>
</dbReference>
<reference evidence="10" key="1">
    <citation type="journal article" date="2016" name="G3 (Bethesda)">
        <title>First Draft Assembly and Annotation of the Genome of a California Endemic Oak Quercus lobata Nee (Fagaceae).</title>
        <authorList>
            <person name="Sork V.L."/>
            <person name="Fitz-Gibbon S.T."/>
            <person name="Puiu D."/>
            <person name="Crepeau M."/>
            <person name="Gugger P.F."/>
            <person name="Sherman R."/>
            <person name="Stevens K."/>
            <person name="Langley C.H."/>
            <person name="Pellegrini M."/>
            <person name="Salzberg S.L."/>
        </authorList>
    </citation>
    <scope>NUCLEOTIDE SEQUENCE [LARGE SCALE GENOMIC DNA]</scope>
    <source>
        <strain evidence="10">cv. SW786</strain>
    </source>
</reference>
<protein>
    <recommendedName>
        <fullName evidence="11">Brca1-associated protein</fullName>
    </recommendedName>
</protein>
<feature type="domain" description="RING-type" evidence="7">
    <location>
        <begin position="168"/>
        <end position="204"/>
    </location>
</feature>
<keyword evidence="3" id="KW-0862">Zinc</keyword>
<dbReference type="Pfam" id="PF02148">
    <property type="entry name" value="zf-UBP"/>
    <property type="match status" value="1"/>
</dbReference>
<accession>A0A7N2L1V0</accession>
<dbReference type="InterPro" id="IPR047243">
    <property type="entry name" value="RING-H2_BRAP2"/>
</dbReference>
<reference evidence="9" key="2">
    <citation type="submission" date="2021-01" db="UniProtKB">
        <authorList>
            <consortium name="EnsemblPlants"/>
        </authorList>
    </citation>
    <scope>IDENTIFICATION</scope>
</reference>
<evidence type="ECO:0000256" key="2">
    <source>
        <dbReference type="ARBA" id="ARBA00022771"/>
    </source>
</evidence>
<feature type="region of interest" description="Disordered" evidence="6">
    <location>
        <begin position="20"/>
        <end position="39"/>
    </location>
</feature>
<dbReference type="OMA" id="YIEHASD"/>
<dbReference type="GO" id="GO:0007265">
    <property type="term" value="P:Ras protein signal transduction"/>
    <property type="evidence" value="ECO:0007669"/>
    <property type="project" value="TreeGrafter"/>
</dbReference>
<sequence length="555" mass="63034">MFFLRVHSLDTDHTLKLEATEFTTATTTPSNPNPNPKFRERRGEAHLFRSTSHSSLPNPSSRSTFLFIVAVPNYLSFDDFIRFCESRIDHVSELLFIRNDGMEDRYSVVIRLENQSMANGFYCNFNGKKFSPGEAEVCHILFVMSVEYTESEEIARTPPAGCTKLPTCPVCLERLDADTSGILRTICDHSFQCPCISKWTYLSCQCQCTRKSFMGMSCLRLAQSNFLNLGVLKWLYAYNDGDVGTKQCHPVIISPGVLLDFGMEKVWTCYDPSVSHGLSVCRFCLQQDEKPACFVCETLENIWVCMICGFVGCGRYKKGHAIEHYKDTQHCYSLDMQTQQIWDYVGDNYVHRLNQSKIDSKLAGMSSPCMSLEGSCGTCGCSEDSSISGALFSSKVEAIMDEYNHLLANQLDTQRQYYESQIVEAKSKVESSISEAVENAVTSKMQDIQNKLEKFIEEKNAVADINRDLIKNQEIWRKKAKETEEREATLLKSRDEKILDLEEQIRDLTIYMEAQKTLGNMTDSDGIRDGTLLPLSYKQSSPANSRRHTKAGRRR</sequence>
<dbReference type="Gene3D" id="3.30.40.10">
    <property type="entry name" value="Zinc/RING finger domain, C3HC4 (zinc finger)"/>
    <property type="match status" value="1"/>
</dbReference>
<proteinExistence type="predicted"/>